<protein>
    <submittedName>
        <fullName evidence="3">Glycosyltransferase involved in cell wall biosynthesis</fullName>
    </submittedName>
</protein>
<dbReference type="Pfam" id="PF00535">
    <property type="entry name" value="Glycos_transf_2"/>
    <property type="match status" value="1"/>
</dbReference>
<evidence type="ECO:0000313" key="4">
    <source>
        <dbReference type="Proteomes" id="UP000823201"/>
    </source>
</evidence>
<dbReference type="Gene3D" id="3.90.550.10">
    <property type="entry name" value="Spore Coat Polysaccharide Biosynthesis Protein SpsA, Chain A"/>
    <property type="match status" value="1"/>
</dbReference>
<dbReference type="RefSeq" id="WP_205007686.1">
    <property type="nucleotide sequence ID" value="NZ_CBCRXA010000036.1"/>
</dbReference>
<dbReference type="PANTHER" id="PTHR22916">
    <property type="entry name" value="GLYCOSYLTRANSFERASE"/>
    <property type="match status" value="1"/>
</dbReference>
<dbReference type="EMBL" id="JAFBEV010000037">
    <property type="protein sequence ID" value="MBM7659146.1"/>
    <property type="molecule type" value="Genomic_DNA"/>
</dbReference>
<feature type="domain" description="Glycosyltransferase 2-like" evidence="2">
    <location>
        <begin position="5"/>
        <end position="142"/>
    </location>
</feature>
<organism evidence="3 4">
    <name type="scientific">Sporolactobacillus spathodeae</name>
    <dbReference type="NCBI Taxonomy" id="1465502"/>
    <lineage>
        <taxon>Bacteria</taxon>
        <taxon>Bacillati</taxon>
        <taxon>Bacillota</taxon>
        <taxon>Bacilli</taxon>
        <taxon>Bacillales</taxon>
        <taxon>Sporolactobacillaceae</taxon>
        <taxon>Sporolactobacillus</taxon>
    </lineage>
</organism>
<dbReference type="SUPFAM" id="SSF53448">
    <property type="entry name" value="Nucleotide-diphospho-sugar transferases"/>
    <property type="match status" value="1"/>
</dbReference>
<keyword evidence="4" id="KW-1185">Reference proteome</keyword>
<evidence type="ECO:0000256" key="1">
    <source>
        <dbReference type="ARBA" id="ARBA00006739"/>
    </source>
</evidence>
<gene>
    <name evidence="3" type="ORF">JOC27_002651</name>
</gene>
<reference evidence="3 4" key="1">
    <citation type="submission" date="2021-01" db="EMBL/GenBank/DDBJ databases">
        <title>Genomic Encyclopedia of Type Strains, Phase IV (KMG-IV): sequencing the most valuable type-strain genomes for metagenomic binning, comparative biology and taxonomic classification.</title>
        <authorList>
            <person name="Goeker M."/>
        </authorList>
    </citation>
    <scope>NUCLEOTIDE SEQUENCE [LARGE SCALE GENOMIC DNA]</scope>
    <source>
        <strain evidence="3 4">DSM 100968</strain>
    </source>
</reference>
<name>A0ABS2QBX8_9BACL</name>
<dbReference type="Proteomes" id="UP000823201">
    <property type="component" value="Unassembled WGS sequence"/>
</dbReference>
<proteinExistence type="inferred from homology"/>
<accession>A0ABS2QBX8</accession>
<dbReference type="InterPro" id="IPR001173">
    <property type="entry name" value="Glyco_trans_2-like"/>
</dbReference>
<sequence>MTQISVIIPTYNRGQFAVEAINSILAQTYTDYEIIVVDDGSTDDTKEKMKAFGNQIRYIYQANKGPSAARNTGIQQANGTYLAFCDSDDRFLPTKLEKQMHFIKKNPNCCFLYTWYYNVNEKGVITKLRKPFTCNTKEQLQYFLFARRFTIRTSTVLVHKKCFDQVGSFNENYWYSQDWDMWLRLAASYQGYCLEEPLSEYWLHGENRSSLRVKIHHPEIIENTLKRYGWTGEQIATLEKLYGKNRNE</sequence>
<dbReference type="PANTHER" id="PTHR22916:SF3">
    <property type="entry name" value="UDP-GLCNAC:BETAGAL BETA-1,3-N-ACETYLGLUCOSAMINYLTRANSFERASE-LIKE PROTEIN 1"/>
    <property type="match status" value="1"/>
</dbReference>
<comment type="similarity">
    <text evidence="1">Belongs to the glycosyltransferase 2 family.</text>
</comment>
<evidence type="ECO:0000313" key="3">
    <source>
        <dbReference type="EMBL" id="MBM7659146.1"/>
    </source>
</evidence>
<dbReference type="InterPro" id="IPR029044">
    <property type="entry name" value="Nucleotide-diphossugar_trans"/>
</dbReference>
<evidence type="ECO:0000259" key="2">
    <source>
        <dbReference type="Pfam" id="PF00535"/>
    </source>
</evidence>
<comment type="caution">
    <text evidence="3">The sequence shown here is derived from an EMBL/GenBank/DDBJ whole genome shotgun (WGS) entry which is preliminary data.</text>
</comment>